<keyword evidence="2" id="KW-1185">Reference proteome</keyword>
<evidence type="ECO:0000313" key="2">
    <source>
        <dbReference type="Proteomes" id="UP001152798"/>
    </source>
</evidence>
<sequence>MVWKSYLDWKYKNNFDKPQVELFYLLEQHFDVPLR</sequence>
<dbReference type="AlphaFoldDB" id="A0A9P0HQR5"/>
<gene>
    <name evidence="1" type="ORF">NEZAVI_LOCUS15037</name>
</gene>
<accession>A0A9P0HQR5</accession>
<organism evidence="1 2">
    <name type="scientific">Nezara viridula</name>
    <name type="common">Southern green stink bug</name>
    <name type="synonym">Cimex viridulus</name>
    <dbReference type="NCBI Taxonomy" id="85310"/>
    <lineage>
        <taxon>Eukaryota</taxon>
        <taxon>Metazoa</taxon>
        <taxon>Ecdysozoa</taxon>
        <taxon>Arthropoda</taxon>
        <taxon>Hexapoda</taxon>
        <taxon>Insecta</taxon>
        <taxon>Pterygota</taxon>
        <taxon>Neoptera</taxon>
        <taxon>Paraneoptera</taxon>
        <taxon>Hemiptera</taxon>
        <taxon>Heteroptera</taxon>
        <taxon>Panheteroptera</taxon>
        <taxon>Pentatomomorpha</taxon>
        <taxon>Pentatomoidea</taxon>
        <taxon>Pentatomidae</taxon>
        <taxon>Pentatominae</taxon>
        <taxon>Nezara</taxon>
    </lineage>
</organism>
<name>A0A9P0HQR5_NEZVI</name>
<dbReference type="Proteomes" id="UP001152798">
    <property type="component" value="Chromosome 7"/>
</dbReference>
<reference evidence="1" key="1">
    <citation type="submission" date="2022-01" db="EMBL/GenBank/DDBJ databases">
        <authorList>
            <person name="King R."/>
        </authorList>
    </citation>
    <scope>NUCLEOTIDE SEQUENCE</scope>
</reference>
<proteinExistence type="predicted"/>
<evidence type="ECO:0000313" key="1">
    <source>
        <dbReference type="EMBL" id="CAH1407278.1"/>
    </source>
</evidence>
<dbReference type="EMBL" id="OV725083">
    <property type="protein sequence ID" value="CAH1407278.1"/>
    <property type="molecule type" value="Genomic_DNA"/>
</dbReference>
<protein>
    <submittedName>
        <fullName evidence="1">Uncharacterized protein</fullName>
    </submittedName>
</protein>